<keyword evidence="1" id="KW-0812">Transmembrane</keyword>
<keyword evidence="4" id="KW-1185">Reference proteome</keyword>
<organism evidence="3 4">
    <name type="scientific">Chryseobacterium glaciei</name>
    <dbReference type="NCBI Taxonomy" id="1685010"/>
    <lineage>
        <taxon>Bacteria</taxon>
        <taxon>Pseudomonadati</taxon>
        <taxon>Bacteroidota</taxon>
        <taxon>Flavobacteriia</taxon>
        <taxon>Flavobacteriales</taxon>
        <taxon>Weeksellaceae</taxon>
        <taxon>Chryseobacterium group</taxon>
        <taxon>Chryseobacterium</taxon>
    </lineage>
</organism>
<dbReference type="GO" id="GO:0016020">
    <property type="term" value="C:membrane"/>
    <property type="evidence" value="ECO:0007669"/>
    <property type="project" value="TreeGrafter"/>
</dbReference>
<dbReference type="Proteomes" id="UP000077824">
    <property type="component" value="Chromosome"/>
</dbReference>
<dbReference type="InterPro" id="IPR050879">
    <property type="entry name" value="Acyltransferase_3"/>
</dbReference>
<dbReference type="Pfam" id="PF01757">
    <property type="entry name" value="Acyl_transf_3"/>
    <property type="match status" value="1"/>
</dbReference>
<dbReference type="STRING" id="1685010.A0O34_07740"/>
<feature type="transmembrane region" description="Helical" evidence="1">
    <location>
        <begin position="205"/>
        <end position="228"/>
    </location>
</feature>
<dbReference type="KEGG" id="chh:A0O34_07740"/>
<gene>
    <name evidence="3" type="ORF">A0O34_07740</name>
</gene>
<evidence type="ECO:0000313" key="3">
    <source>
        <dbReference type="EMBL" id="ANF50415.1"/>
    </source>
</evidence>
<proteinExistence type="predicted"/>
<evidence type="ECO:0000259" key="2">
    <source>
        <dbReference type="Pfam" id="PF01757"/>
    </source>
</evidence>
<keyword evidence="1" id="KW-0472">Membrane</keyword>
<dbReference type="GO" id="GO:0016747">
    <property type="term" value="F:acyltransferase activity, transferring groups other than amino-acyl groups"/>
    <property type="evidence" value="ECO:0007669"/>
    <property type="project" value="InterPro"/>
</dbReference>
<reference evidence="3 4" key="1">
    <citation type="submission" date="2016-04" db="EMBL/GenBank/DDBJ databases">
        <title>Complete Genome Sequence of Chryseobacterium sp. IHBB 10212.</title>
        <authorList>
            <person name="Pal M."/>
            <person name="Swarnkar M.K."/>
            <person name="Kaushal K."/>
            <person name="Chhibber S."/>
            <person name="Singh A.K."/>
            <person name="Gulati A."/>
        </authorList>
    </citation>
    <scope>NUCLEOTIDE SEQUENCE [LARGE SCALE GENOMIC DNA]</scope>
    <source>
        <strain evidence="3 4">IHBB 10212</strain>
    </source>
</reference>
<feature type="transmembrane region" description="Helical" evidence="1">
    <location>
        <begin position="21"/>
        <end position="39"/>
    </location>
</feature>
<dbReference type="InterPro" id="IPR002656">
    <property type="entry name" value="Acyl_transf_3_dom"/>
</dbReference>
<feature type="transmembrane region" description="Helical" evidence="1">
    <location>
        <begin position="174"/>
        <end position="193"/>
    </location>
</feature>
<dbReference type="PANTHER" id="PTHR23028:SF53">
    <property type="entry name" value="ACYL_TRANSF_3 DOMAIN-CONTAINING PROTEIN"/>
    <property type="match status" value="1"/>
</dbReference>
<feature type="transmembrane region" description="Helical" evidence="1">
    <location>
        <begin position="344"/>
        <end position="361"/>
    </location>
</feature>
<protein>
    <recommendedName>
        <fullName evidence="2">Acyltransferase 3 domain-containing protein</fullName>
    </recommendedName>
</protein>
<dbReference type="AlphaFoldDB" id="A0A172XUB6"/>
<name>A0A172XUB6_9FLAO</name>
<evidence type="ECO:0000256" key="1">
    <source>
        <dbReference type="SAM" id="Phobius"/>
    </source>
</evidence>
<feature type="transmembrane region" description="Helical" evidence="1">
    <location>
        <begin position="299"/>
        <end position="318"/>
    </location>
</feature>
<keyword evidence="1" id="KW-1133">Transmembrane helix</keyword>
<feature type="transmembrane region" description="Helical" evidence="1">
    <location>
        <begin position="95"/>
        <end position="114"/>
    </location>
</feature>
<feature type="transmembrane region" description="Helical" evidence="1">
    <location>
        <begin position="240"/>
        <end position="258"/>
    </location>
</feature>
<evidence type="ECO:0000313" key="4">
    <source>
        <dbReference type="Proteomes" id="UP000077824"/>
    </source>
</evidence>
<dbReference type="OrthoDB" id="290051at2"/>
<dbReference type="GO" id="GO:0000271">
    <property type="term" value="P:polysaccharide biosynthetic process"/>
    <property type="evidence" value="ECO:0007669"/>
    <property type="project" value="TreeGrafter"/>
</dbReference>
<feature type="transmembrane region" description="Helical" evidence="1">
    <location>
        <begin position="51"/>
        <end position="74"/>
    </location>
</feature>
<dbReference type="PANTHER" id="PTHR23028">
    <property type="entry name" value="ACETYLTRANSFERASE"/>
    <property type="match status" value="1"/>
</dbReference>
<feature type="transmembrane region" description="Helical" evidence="1">
    <location>
        <begin position="151"/>
        <end position="167"/>
    </location>
</feature>
<dbReference type="RefSeq" id="WP_066753391.1">
    <property type="nucleotide sequence ID" value="NZ_CP015199.1"/>
</dbReference>
<sequence>MQIKKILTLDLSHKRIFGLDLLRMLAILFVVFSHSASLLPKNVYSFFDLFYFDGVCIFFVLSGFLIGSIIINSVEKNGFNRSELFTFWIRRWFRTLPNYYFFVVILAVLSKLFIKGFPLKGIFPFLFFSQNLFSANDIFFGESWSLSVEEWFYLTIPLILFFCINVLKIKFKKSLLIVSVFLLLFSTFLRYYLYNNGHLPQMIDYRRVVIMRIDNLMYGMIGAYISYYHQEFWTKNKYRLLIIGLSLILVWKVLSYQYPSIESFYYVNIFYPLFCIAILCLLPILSQYNLKKYNIITKATTYVSLISYSLYLIHYSLIKKLLIDNIFSDFFAGETVEALILKNTFYWCASIIGALLIYKYFEIPTMKLRDKIKFK</sequence>
<feature type="domain" description="Acyltransferase 3" evidence="2">
    <location>
        <begin position="18"/>
        <end position="358"/>
    </location>
</feature>
<accession>A0A172XUB6</accession>
<feature type="transmembrane region" description="Helical" evidence="1">
    <location>
        <begin position="264"/>
        <end position="287"/>
    </location>
</feature>
<dbReference type="EMBL" id="CP015199">
    <property type="protein sequence ID" value="ANF50415.1"/>
    <property type="molecule type" value="Genomic_DNA"/>
</dbReference>